<evidence type="ECO:0000313" key="4">
    <source>
        <dbReference type="Proteomes" id="UP001221757"/>
    </source>
</evidence>
<protein>
    <submittedName>
        <fullName evidence="3">Aspartic peptidase domain-containing protein</fullName>
    </submittedName>
</protein>
<name>A0AAD7FVX5_MYCRO</name>
<dbReference type="PANTHER" id="PTHR47966:SF51">
    <property type="entry name" value="BETA-SITE APP-CLEAVING ENZYME, ISOFORM A-RELATED"/>
    <property type="match status" value="1"/>
</dbReference>
<dbReference type="InterPro" id="IPR001461">
    <property type="entry name" value="Aspartic_peptidase_A1"/>
</dbReference>
<proteinExistence type="inferred from homology"/>
<dbReference type="Pfam" id="PF00026">
    <property type="entry name" value="Asp"/>
    <property type="match status" value="1"/>
</dbReference>
<feature type="non-terminal residue" evidence="3">
    <location>
        <position position="1"/>
    </location>
</feature>
<dbReference type="InterPro" id="IPR021109">
    <property type="entry name" value="Peptidase_aspartic_dom_sf"/>
</dbReference>
<dbReference type="Gene3D" id="2.40.70.10">
    <property type="entry name" value="Acid Proteases"/>
    <property type="match status" value="1"/>
</dbReference>
<dbReference type="InterPro" id="IPR033121">
    <property type="entry name" value="PEPTIDASE_A1"/>
</dbReference>
<dbReference type="InterPro" id="IPR034164">
    <property type="entry name" value="Pepsin-like_dom"/>
</dbReference>
<evidence type="ECO:0000259" key="2">
    <source>
        <dbReference type="PROSITE" id="PS51767"/>
    </source>
</evidence>
<dbReference type="SUPFAM" id="SSF50630">
    <property type="entry name" value="Acid proteases"/>
    <property type="match status" value="1"/>
</dbReference>
<reference evidence="3" key="1">
    <citation type="submission" date="2023-03" db="EMBL/GenBank/DDBJ databases">
        <title>Massive genome expansion in bonnet fungi (Mycena s.s.) driven by repeated elements and novel gene families across ecological guilds.</title>
        <authorList>
            <consortium name="Lawrence Berkeley National Laboratory"/>
            <person name="Harder C.B."/>
            <person name="Miyauchi S."/>
            <person name="Viragh M."/>
            <person name="Kuo A."/>
            <person name="Thoen E."/>
            <person name="Andreopoulos B."/>
            <person name="Lu D."/>
            <person name="Skrede I."/>
            <person name="Drula E."/>
            <person name="Henrissat B."/>
            <person name="Morin E."/>
            <person name="Kohler A."/>
            <person name="Barry K."/>
            <person name="LaButti K."/>
            <person name="Morin E."/>
            <person name="Salamov A."/>
            <person name="Lipzen A."/>
            <person name="Mereny Z."/>
            <person name="Hegedus B."/>
            <person name="Baldrian P."/>
            <person name="Stursova M."/>
            <person name="Weitz H."/>
            <person name="Taylor A."/>
            <person name="Grigoriev I.V."/>
            <person name="Nagy L.G."/>
            <person name="Martin F."/>
            <person name="Kauserud H."/>
        </authorList>
    </citation>
    <scope>NUCLEOTIDE SEQUENCE</scope>
    <source>
        <strain evidence="3">CBHHK067</strain>
    </source>
</reference>
<dbReference type="AlphaFoldDB" id="A0AAD7FVX5"/>
<accession>A0AAD7FVX5</accession>
<dbReference type="Proteomes" id="UP001221757">
    <property type="component" value="Unassembled WGS sequence"/>
</dbReference>
<comment type="similarity">
    <text evidence="1">Belongs to the peptidase A1 family.</text>
</comment>
<keyword evidence="4" id="KW-1185">Reference proteome</keyword>
<evidence type="ECO:0000313" key="3">
    <source>
        <dbReference type="EMBL" id="KAJ7640174.1"/>
    </source>
</evidence>
<dbReference type="PROSITE" id="PS51767">
    <property type="entry name" value="PEPTIDASE_A1"/>
    <property type="match status" value="1"/>
</dbReference>
<dbReference type="GO" id="GO:0006508">
    <property type="term" value="P:proteolysis"/>
    <property type="evidence" value="ECO:0007669"/>
    <property type="project" value="InterPro"/>
</dbReference>
<evidence type="ECO:0000256" key="1">
    <source>
        <dbReference type="ARBA" id="ARBA00007447"/>
    </source>
</evidence>
<dbReference type="PANTHER" id="PTHR47966">
    <property type="entry name" value="BETA-SITE APP-CLEAVING ENZYME, ISOFORM A-RELATED"/>
    <property type="match status" value="1"/>
</dbReference>
<comment type="caution">
    <text evidence="3">The sequence shown here is derived from an EMBL/GenBank/DDBJ whole genome shotgun (WGS) entry which is preliminary data.</text>
</comment>
<dbReference type="CDD" id="cd05471">
    <property type="entry name" value="pepsin_like"/>
    <property type="match status" value="1"/>
</dbReference>
<sequence>GITPVISSNWEIWMNFLADKLTVAGLTVYFGGFYLITNQTATFLSDPFDGIMGFSPSLGGLFEDVDVPAIFGMLFTPKNEGGAELTMGGVDTTKFTGTLLYSPGLSNSDWEISSLGIYVNGEMKSSASNRLPLLLQGTSTMLFTEATALAIYSLISPDIVAHAAEPGTYGIACDRIPVLPAIIDIAFAGIAGQGPFNLTIPSSALSSGPFKSNPALCQMLINVSEGFNLVGLSLLKYYYSVWHVDEKRMGFAPNGF</sequence>
<dbReference type="GO" id="GO:0004190">
    <property type="term" value="F:aspartic-type endopeptidase activity"/>
    <property type="evidence" value="ECO:0007669"/>
    <property type="project" value="InterPro"/>
</dbReference>
<gene>
    <name evidence="3" type="ORF">B0H17DRAFT_960572</name>
</gene>
<dbReference type="EMBL" id="JARKIE010000434">
    <property type="protein sequence ID" value="KAJ7640174.1"/>
    <property type="molecule type" value="Genomic_DNA"/>
</dbReference>
<feature type="domain" description="Peptidase A1" evidence="2">
    <location>
        <begin position="1"/>
        <end position="252"/>
    </location>
</feature>
<organism evidence="3 4">
    <name type="scientific">Mycena rosella</name>
    <name type="common">Pink bonnet</name>
    <name type="synonym">Agaricus rosellus</name>
    <dbReference type="NCBI Taxonomy" id="1033263"/>
    <lineage>
        <taxon>Eukaryota</taxon>
        <taxon>Fungi</taxon>
        <taxon>Dikarya</taxon>
        <taxon>Basidiomycota</taxon>
        <taxon>Agaricomycotina</taxon>
        <taxon>Agaricomycetes</taxon>
        <taxon>Agaricomycetidae</taxon>
        <taxon>Agaricales</taxon>
        <taxon>Marasmiineae</taxon>
        <taxon>Mycenaceae</taxon>
        <taxon>Mycena</taxon>
    </lineage>
</organism>